<name>A0ABP4ABK2_9ACTN</name>
<comment type="caution">
    <text evidence="1">The sequence shown here is derived from an EMBL/GenBank/DDBJ whole genome shotgun (WGS) entry which is preliminary data.</text>
</comment>
<organism evidence="1 2">
    <name type="scientific">Nonomuraea longicatena</name>
    <dbReference type="NCBI Taxonomy" id="83682"/>
    <lineage>
        <taxon>Bacteria</taxon>
        <taxon>Bacillati</taxon>
        <taxon>Actinomycetota</taxon>
        <taxon>Actinomycetes</taxon>
        <taxon>Streptosporangiales</taxon>
        <taxon>Streptosporangiaceae</taxon>
        <taxon>Nonomuraea</taxon>
    </lineage>
</organism>
<evidence type="ECO:0000313" key="2">
    <source>
        <dbReference type="Proteomes" id="UP001501578"/>
    </source>
</evidence>
<protein>
    <recommendedName>
        <fullName evidence="3">DUF393 domain-containing protein</fullName>
    </recommendedName>
</protein>
<reference evidence="2" key="1">
    <citation type="journal article" date="2019" name="Int. J. Syst. Evol. Microbiol.">
        <title>The Global Catalogue of Microorganisms (GCM) 10K type strain sequencing project: providing services to taxonomists for standard genome sequencing and annotation.</title>
        <authorList>
            <consortium name="The Broad Institute Genomics Platform"/>
            <consortium name="The Broad Institute Genome Sequencing Center for Infectious Disease"/>
            <person name="Wu L."/>
            <person name="Ma J."/>
        </authorList>
    </citation>
    <scope>NUCLEOTIDE SEQUENCE [LARGE SCALE GENOMIC DNA]</scope>
    <source>
        <strain evidence="2">JCM 11136</strain>
    </source>
</reference>
<dbReference type="EMBL" id="BAAAHQ010000021">
    <property type="protein sequence ID" value="GAA0934288.1"/>
    <property type="molecule type" value="Genomic_DNA"/>
</dbReference>
<evidence type="ECO:0000313" key="1">
    <source>
        <dbReference type="EMBL" id="GAA0934288.1"/>
    </source>
</evidence>
<sequence>MTGSLVVVYDGACGSCSSIAERLSRVLAPQVIVRSCRDPHLTTEFPLLAGVPRCVAPVAVLRGPDGSAEVLRGFRLMWRGAGLVAPGRYGAATRLAVVIVWQRMLHVLGGRRP</sequence>
<dbReference type="Proteomes" id="UP001501578">
    <property type="component" value="Unassembled WGS sequence"/>
</dbReference>
<accession>A0ABP4ABK2</accession>
<gene>
    <name evidence="1" type="ORF">GCM10009560_41310</name>
</gene>
<dbReference type="RefSeq" id="WP_343951554.1">
    <property type="nucleotide sequence ID" value="NZ_BAAAHQ010000021.1"/>
</dbReference>
<evidence type="ECO:0008006" key="3">
    <source>
        <dbReference type="Google" id="ProtNLM"/>
    </source>
</evidence>
<keyword evidence="2" id="KW-1185">Reference proteome</keyword>
<proteinExistence type="predicted"/>